<dbReference type="AlphaFoldDB" id="D4H537"/>
<evidence type="ECO:0000256" key="2">
    <source>
        <dbReference type="ARBA" id="ARBA00023015"/>
    </source>
</evidence>
<keyword evidence="4" id="KW-0804">Transcription</keyword>
<accession>D4H537</accession>
<dbReference type="Gene3D" id="1.10.10.10">
    <property type="entry name" value="Winged helix-like DNA-binding domain superfamily/Winged helix DNA-binding domain"/>
    <property type="match status" value="1"/>
</dbReference>
<dbReference type="FunFam" id="1.10.10.10:FF:000001">
    <property type="entry name" value="LysR family transcriptional regulator"/>
    <property type="match status" value="1"/>
</dbReference>
<organism evidence="6 7">
    <name type="scientific">Denitrovibrio acetiphilus (strain DSM 12809 / NBRC 114555 / N2460)</name>
    <dbReference type="NCBI Taxonomy" id="522772"/>
    <lineage>
        <taxon>Bacteria</taxon>
        <taxon>Pseudomonadati</taxon>
        <taxon>Deferribacterota</taxon>
        <taxon>Deferribacteres</taxon>
        <taxon>Deferribacterales</taxon>
        <taxon>Geovibrionaceae</taxon>
        <taxon>Denitrovibrio</taxon>
    </lineage>
</organism>
<gene>
    <name evidence="6" type="ordered locus">Dacet_2635</name>
</gene>
<protein>
    <submittedName>
        <fullName evidence="6">Transcriptional regulator, LysR family</fullName>
    </submittedName>
</protein>
<dbReference type="Pfam" id="PF00126">
    <property type="entry name" value="HTH_1"/>
    <property type="match status" value="1"/>
</dbReference>
<dbReference type="GO" id="GO:0005829">
    <property type="term" value="C:cytosol"/>
    <property type="evidence" value="ECO:0007669"/>
    <property type="project" value="TreeGrafter"/>
</dbReference>
<dbReference type="GO" id="GO:0003700">
    <property type="term" value="F:DNA-binding transcription factor activity"/>
    <property type="evidence" value="ECO:0007669"/>
    <property type="project" value="InterPro"/>
</dbReference>
<dbReference type="Gene3D" id="3.40.190.290">
    <property type="match status" value="1"/>
</dbReference>
<dbReference type="InterPro" id="IPR050950">
    <property type="entry name" value="HTH-type_LysR_regulators"/>
</dbReference>
<dbReference type="eggNOG" id="COG0583">
    <property type="taxonomic scope" value="Bacteria"/>
</dbReference>
<dbReference type="PANTHER" id="PTHR30419">
    <property type="entry name" value="HTH-TYPE TRANSCRIPTIONAL REGULATOR YBHD"/>
    <property type="match status" value="1"/>
</dbReference>
<evidence type="ECO:0000256" key="1">
    <source>
        <dbReference type="ARBA" id="ARBA00009437"/>
    </source>
</evidence>
<dbReference type="EMBL" id="CP001968">
    <property type="protein sequence ID" value="ADD69393.1"/>
    <property type="molecule type" value="Genomic_DNA"/>
</dbReference>
<keyword evidence="3" id="KW-0238">DNA-binding</keyword>
<dbReference type="Proteomes" id="UP000002012">
    <property type="component" value="Chromosome"/>
</dbReference>
<dbReference type="HOGENOM" id="CLU_039613_6_2_0"/>
<keyword evidence="2" id="KW-0805">Transcription regulation</keyword>
<name>D4H537_DENA2</name>
<dbReference type="FunCoup" id="D4H537">
    <property type="interactions" value="59"/>
</dbReference>
<dbReference type="SUPFAM" id="SSF46785">
    <property type="entry name" value="Winged helix' DNA-binding domain"/>
    <property type="match status" value="1"/>
</dbReference>
<sequence length="298" mass="34029">MDLLQLKYFQTVAKFENVTRAAEELNIAQPSLSKTISNLEKDLGVSLFDRPGRRIRLNKFGTAFLKRVQNSFSELEQGQKELMDMAGLEQGNINIGASIARLLPKMFSEFLNHHGNVRFRLIQVINHLDLQQRLINGRIDLCISILPVEENKVHCTPLFDEEIFLAVMPKHRLAGRENINLKEIADEPFIRYAADSALRLITDNFFQEAEIIPDTAFECTTPEVICSLVQNGFGIALIPASWWNLTGMDALVKVSIRKPVCKRTIWLSWMENHYLSQAADKFKEFVIDYYAADKVNSP</sequence>
<evidence type="ECO:0000313" key="6">
    <source>
        <dbReference type="EMBL" id="ADD69393.1"/>
    </source>
</evidence>
<evidence type="ECO:0000256" key="4">
    <source>
        <dbReference type="ARBA" id="ARBA00023163"/>
    </source>
</evidence>
<dbReference type="PRINTS" id="PR00039">
    <property type="entry name" value="HTHLYSR"/>
</dbReference>
<dbReference type="InterPro" id="IPR036390">
    <property type="entry name" value="WH_DNA-bd_sf"/>
</dbReference>
<dbReference type="Pfam" id="PF03466">
    <property type="entry name" value="LysR_substrate"/>
    <property type="match status" value="1"/>
</dbReference>
<dbReference type="GO" id="GO:0003677">
    <property type="term" value="F:DNA binding"/>
    <property type="evidence" value="ECO:0007669"/>
    <property type="project" value="UniProtKB-KW"/>
</dbReference>
<evidence type="ECO:0000259" key="5">
    <source>
        <dbReference type="PROSITE" id="PS50931"/>
    </source>
</evidence>
<dbReference type="RefSeq" id="WP_013011890.1">
    <property type="nucleotide sequence ID" value="NC_013943.1"/>
</dbReference>
<dbReference type="InterPro" id="IPR000847">
    <property type="entry name" value="LysR_HTH_N"/>
</dbReference>
<dbReference type="InterPro" id="IPR036388">
    <property type="entry name" value="WH-like_DNA-bd_sf"/>
</dbReference>
<dbReference type="OrthoDB" id="9803714at2"/>
<dbReference type="SUPFAM" id="SSF53850">
    <property type="entry name" value="Periplasmic binding protein-like II"/>
    <property type="match status" value="1"/>
</dbReference>
<feature type="domain" description="HTH lysR-type" evidence="5">
    <location>
        <begin position="1"/>
        <end position="58"/>
    </location>
</feature>
<evidence type="ECO:0000256" key="3">
    <source>
        <dbReference type="ARBA" id="ARBA00023125"/>
    </source>
</evidence>
<dbReference type="KEGG" id="dap:Dacet_2635"/>
<keyword evidence="7" id="KW-1185">Reference proteome</keyword>
<proteinExistence type="inferred from homology"/>
<dbReference type="InParanoid" id="D4H537"/>
<comment type="similarity">
    <text evidence="1">Belongs to the LysR transcriptional regulatory family.</text>
</comment>
<dbReference type="PROSITE" id="PS50931">
    <property type="entry name" value="HTH_LYSR"/>
    <property type="match status" value="1"/>
</dbReference>
<dbReference type="PANTHER" id="PTHR30419:SF28">
    <property type="entry name" value="HTH-TYPE TRANSCRIPTIONAL REGULATOR BSDA"/>
    <property type="match status" value="1"/>
</dbReference>
<evidence type="ECO:0000313" key="7">
    <source>
        <dbReference type="Proteomes" id="UP000002012"/>
    </source>
</evidence>
<dbReference type="PaxDb" id="522772-Dacet_2635"/>
<reference evidence="6 7" key="1">
    <citation type="journal article" date="2010" name="Stand. Genomic Sci.">
        <title>Complete genome sequence of Denitrovibrio acetiphilus type strain (N2460).</title>
        <authorList>
            <person name="Kiss H."/>
            <person name="Lang E."/>
            <person name="Lapidus A."/>
            <person name="Copeland A."/>
            <person name="Nolan M."/>
            <person name="Glavina Del Rio T."/>
            <person name="Chen F."/>
            <person name="Lucas S."/>
            <person name="Tice H."/>
            <person name="Cheng J.F."/>
            <person name="Han C."/>
            <person name="Goodwin L."/>
            <person name="Pitluck S."/>
            <person name="Liolios K."/>
            <person name="Pati A."/>
            <person name="Ivanova N."/>
            <person name="Mavromatis K."/>
            <person name="Chen A."/>
            <person name="Palaniappan K."/>
            <person name="Land M."/>
            <person name="Hauser L."/>
            <person name="Chang Y.J."/>
            <person name="Jeffries C.D."/>
            <person name="Detter J.C."/>
            <person name="Brettin T."/>
            <person name="Spring S."/>
            <person name="Rohde M."/>
            <person name="Goker M."/>
            <person name="Woyke T."/>
            <person name="Bristow J."/>
            <person name="Eisen J.A."/>
            <person name="Markowitz V."/>
            <person name="Hugenholtz P."/>
            <person name="Kyrpides N.C."/>
            <person name="Klenk H.P."/>
        </authorList>
    </citation>
    <scope>NUCLEOTIDE SEQUENCE [LARGE SCALE GENOMIC DNA]</scope>
    <source>
        <strain evidence="7">DSM 12809 / NBRC 114555 / N2460</strain>
    </source>
</reference>
<dbReference type="InterPro" id="IPR005119">
    <property type="entry name" value="LysR_subst-bd"/>
</dbReference>
<dbReference type="STRING" id="522772.Dacet_2635"/>